<sequence length="688" mass="73029">MRPNPWQDRMVGPRGLRQRRVRAGNRMESTSTRWVNLGEPASPAEAAALARFRELLRDDGATFAWSNLTFIDTSGRTAEVDVLLLSRVGMFVVELKGWHGTISGDQQNWVVTTTSGQQVRHAKNPLFLADAKAKRLASLLKAVAPRGAERVVPFIGAKVVLHGEDSRIELSEAASSHLLALDGYRVNGLNPSATLSAFVATPPANPRHVISADDARAIAALVAEAGFVPTPRTRTVGQYTLTSEDALAVGTGWHDELAEHPAMPGMTRRIRIFDIPPGTALEDRQEIERTAQRELSLTRGIRHPGIEAPVDLVRSDLGPALIFEYDPDAIPLDRYLAQRGDSLGYDARLGLVRQIAEVVAYAHSRRLTHRALSPSRVWISPGDGAPQVRIRDWMTGRRTGTSARSTMTVLSGGITDPARLVEQDQWFYLAPESLRGGANLPPVPLDVYGLGALAYLAFTGEQPSANVAELQRRIQAGTGLDAAAVSPALPDAVVALVREASSPGELERPATVQDFLDALTAVQAQTTTEVAPSSSIPSRHPRARSSPDGSRCARAAAAAPPAPPCSWTTSPRTARAWSSSSPATCPPASGSTSRPTCCAASTTRASSGSSRGRWTSTAAAPSSSPTPARPPSRTGSRTRAAPPSSSSRTMAATFWRPSSTSSPRASSTATSSPRTSASLPTAALASPG</sequence>
<evidence type="ECO:0000256" key="1">
    <source>
        <dbReference type="ARBA" id="ARBA00022679"/>
    </source>
</evidence>
<keyword evidence="1" id="KW-0808">Transferase</keyword>
<evidence type="ECO:0000256" key="3">
    <source>
        <dbReference type="ARBA" id="ARBA00022777"/>
    </source>
</evidence>
<feature type="domain" description="NERD" evidence="7">
    <location>
        <begin position="40"/>
        <end position="159"/>
    </location>
</feature>
<gene>
    <name evidence="8" type="ORF">GB881_01065</name>
</gene>
<keyword evidence="9" id="KW-1185">Reference proteome</keyword>
<dbReference type="PANTHER" id="PTHR43289">
    <property type="entry name" value="MITOGEN-ACTIVATED PROTEIN KINASE KINASE KINASE 20-RELATED"/>
    <property type="match status" value="1"/>
</dbReference>
<dbReference type="Pfam" id="PF00069">
    <property type="entry name" value="Pkinase"/>
    <property type="match status" value="1"/>
</dbReference>
<comment type="caution">
    <text evidence="8">The sequence shown here is derived from an EMBL/GenBank/DDBJ whole genome shotgun (WGS) entry which is preliminary data.</text>
</comment>
<evidence type="ECO:0000256" key="5">
    <source>
        <dbReference type="SAM" id="MobiDB-lite"/>
    </source>
</evidence>
<keyword evidence="2" id="KW-0547">Nucleotide-binding</keyword>
<dbReference type="PROSITE" id="PS50965">
    <property type="entry name" value="NERD"/>
    <property type="match status" value="1"/>
</dbReference>
<dbReference type="InterPro" id="IPR000719">
    <property type="entry name" value="Prot_kinase_dom"/>
</dbReference>
<dbReference type="SMART" id="SM00220">
    <property type="entry name" value="S_TKc"/>
    <property type="match status" value="1"/>
</dbReference>
<evidence type="ECO:0000313" key="8">
    <source>
        <dbReference type="EMBL" id="MPV35652.1"/>
    </source>
</evidence>
<dbReference type="InterPro" id="IPR011009">
    <property type="entry name" value="Kinase-like_dom_sf"/>
</dbReference>
<dbReference type="PANTHER" id="PTHR43289:SF34">
    <property type="entry name" value="SERINE_THREONINE-PROTEIN KINASE YBDM-RELATED"/>
    <property type="match status" value="1"/>
</dbReference>
<organism evidence="8 9">
    <name type="scientific">Georgenia subflava</name>
    <dbReference type="NCBI Taxonomy" id="1622177"/>
    <lineage>
        <taxon>Bacteria</taxon>
        <taxon>Bacillati</taxon>
        <taxon>Actinomycetota</taxon>
        <taxon>Actinomycetes</taxon>
        <taxon>Micrococcales</taxon>
        <taxon>Bogoriellaceae</taxon>
        <taxon>Georgenia</taxon>
    </lineage>
</organism>
<dbReference type="GO" id="GO:0004674">
    <property type="term" value="F:protein serine/threonine kinase activity"/>
    <property type="evidence" value="ECO:0007669"/>
    <property type="project" value="TreeGrafter"/>
</dbReference>
<name>A0A6N7EB96_9MICO</name>
<evidence type="ECO:0000259" key="6">
    <source>
        <dbReference type="PROSITE" id="PS50011"/>
    </source>
</evidence>
<dbReference type="InterPro" id="IPR011528">
    <property type="entry name" value="NERD"/>
</dbReference>
<evidence type="ECO:0000256" key="2">
    <source>
        <dbReference type="ARBA" id="ARBA00022741"/>
    </source>
</evidence>
<accession>A0A6N7EB96</accession>
<dbReference type="EMBL" id="WHPC01000002">
    <property type="protein sequence ID" value="MPV35652.1"/>
    <property type="molecule type" value="Genomic_DNA"/>
</dbReference>
<keyword evidence="4" id="KW-0067">ATP-binding</keyword>
<dbReference type="GO" id="GO:0005524">
    <property type="term" value="F:ATP binding"/>
    <property type="evidence" value="ECO:0007669"/>
    <property type="project" value="UniProtKB-KW"/>
</dbReference>
<feature type="compositionally biased region" description="Low complexity" evidence="5">
    <location>
        <begin position="578"/>
        <end position="688"/>
    </location>
</feature>
<evidence type="ECO:0000313" key="9">
    <source>
        <dbReference type="Proteomes" id="UP000437709"/>
    </source>
</evidence>
<evidence type="ECO:0000256" key="4">
    <source>
        <dbReference type="ARBA" id="ARBA00022840"/>
    </source>
</evidence>
<dbReference type="Gene3D" id="1.10.510.10">
    <property type="entry name" value="Transferase(Phosphotransferase) domain 1"/>
    <property type="match status" value="1"/>
</dbReference>
<dbReference type="SUPFAM" id="SSF56112">
    <property type="entry name" value="Protein kinase-like (PK-like)"/>
    <property type="match status" value="1"/>
</dbReference>
<feature type="region of interest" description="Disordered" evidence="5">
    <location>
        <begin position="526"/>
        <end position="688"/>
    </location>
</feature>
<keyword evidence="3 8" id="KW-0418">Kinase</keyword>
<proteinExistence type="predicted"/>
<dbReference type="OrthoDB" id="3404503at2"/>
<reference evidence="8 9" key="1">
    <citation type="submission" date="2019-10" db="EMBL/GenBank/DDBJ databases">
        <title>Georgenia wutianyii sp. nov. and Georgenia yuyongxinii sp. nov. isolated from plateau pika (Ochotona curzoniae) in the Qinghai-Tibet plateau of China.</title>
        <authorList>
            <person name="Tian Z."/>
        </authorList>
    </citation>
    <scope>NUCLEOTIDE SEQUENCE [LARGE SCALE GENOMIC DNA]</scope>
    <source>
        <strain evidence="8 9">JCM 19765</strain>
    </source>
</reference>
<dbReference type="AlphaFoldDB" id="A0A6N7EB96"/>
<evidence type="ECO:0000259" key="7">
    <source>
        <dbReference type="PROSITE" id="PS50965"/>
    </source>
</evidence>
<feature type="domain" description="Protein kinase" evidence="6">
    <location>
        <begin position="243"/>
        <end position="520"/>
    </location>
</feature>
<dbReference type="PROSITE" id="PS50011">
    <property type="entry name" value="PROTEIN_KINASE_DOM"/>
    <property type="match status" value="1"/>
</dbReference>
<protein>
    <submittedName>
        <fullName evidence="8">Protein kinase</fullName>
    </submittedName>
</protein>
<dbReference type="Pfam" id="PF08378">
    <property type="entry name" value="NERD"/>
    <property type="match status" value="1"/>
</dbReference>
<dbReference type="Proteomes" id="UP000437709">
    <property type="component" value="Unassembled WGS sequence"/>
</dbReference>